<dbReference type="PROSITE" id="PS50404">
    <property type="entry name" value="GST_NTER"/>
    <property type="match status" value="1"/>
</dbReference>
<proteinExistence type="predicted"/>
<evidence type="ECO:0000256" key="3">
    <source>
        <dbReference type="PROSITE-ProRule" id="PRU00519"/>
    </source>
</evidence>
<dbReference type="InterPro" id="IPR036249">
    <property type="entry name" value="Thioredoxin-like_sf"/>
</dbReference>
<dbReference type="Proteomes" id="UP000736335">
    <property type="component" value="Unassembled WGS sequence"/>
</dbReference>
<evidence type="ECO:0000313" key="8">
    <source>
        <dbReference type="EMBL" id="KAF9784586.1"/>
    </source>
</evidence>
<dbReference type="Pfam" id="PF00043">
    <property type="entry name" value="GST_C"/>
    <property type="match status" value="1"/>
</dbReference>
<dbReference type="SFLD" id="SFLDG00358">
    <property type="entry name" value="Main_(cytGST)"/>
    <property type="match status" value="1"/>
</dbReference>
<dbReference type="InterPro" id="IPR036282">
    <property type="entry name" value="Glutathione-S-Trfase_C_sf"/>
</dbReference>
<dbReference type="InterPro" id="IPR004046">
    <property type="entry name" value="GST_C"/>
</dbReference>
<sequence>MTSIGTIYFSDASAATARIKAIAALVGVTYDTPTNYVHYQTNKTPEFTSKFPHGKAPALETPDGFFLTESTAIARYIISRGSPNASVLLGGTPEEQALVEQWTHFADTEVHIFTVLLYMLFAHRLPYSKPTHLDYVGRIERAFHTLEKVLETKTFLIGERLTLADIHVATVFVRAAMFYLDKTNIDKYPSIVRFVETVLNQPKICDFWTVEWPEKVATYTPPAKDTKKKEDKQKAAPAEKPKKEEKPKKKEPEPEEEEEEDDLVPKEEPKAKNPLDLLPKSTFNLEDWKRAYSNKDTKGPGGSIEWFYEHFDKEGFSVWRCDFKYNEELTLVFMSSNQIGGFFNRLEASRKYLFGSVGVLGEANKSVISGVFITRGDDIKLSVDCAPDWESYEYKKLDLTNESDKKFFEDALAWDLELDGRKWADGKNFK</sequence>
<evidence type="ECO:0000256" key="4">
    <source>
        <dbReference type="SAM" id="MobiDB-lite"/>
    </source>
</evidence>
<keyword evidence="2 3" id="KW-0648">Protein biosynthesis</keyword>
<dbReference type="SMART" id="SM01183">
    <property type="entry name" value="EF1G"/>
    <property type="match status" value="1"/>
</dbReference>
<dbReference type="InterPro" id="IPR004045">
    <property type="entry name" value="Glutathione_S-Trfase_N"/>
</dbReference>
<dbReference type="InterPro" id="IPR001662">
    <property type="entry name" value="EF1B_G_C"/>
</dbReference>
<name>A0A9P6L6L4_9AGAM</name>
<dbReference type="Gene3D" id="3.30.70.1010">
    <property type="entry name" value="Translation elongation factor EF1B, gamma chain, conserved domain"/>
    <property type="match status" value="1"/>
</dbReference>
<dbReference type="Pfam" id="PF02798">
    <property type="entry name" value="GST_N"/>
    <property type="match status" value="1"/>
</dbReference>
<dbReference type="Gene3D" id="1.20.1050.10">
    <property type="match status" value="1"/>
</dbReference>
<dbReference type="InterPro" id="IPR010987">
    <property type="entry name" value="Glutathione-S-Trfase_C-like"/>
</dbReference>
<dbReference type="SFLD" id="SFLDS00019">
    <property type="entry name" value="Glutathione_Transferase_(cytos"/>
    <property type="match status" value="1"/>
</dbReference>
<dbReference type="SUPFAM" id="SSF89942">
    <property type="entry name" value="eEF1-gamma domain"/>
    <property type="match status" value="1"/>
</dbReference>
<evidence type="ECO:0000259" key="5">
    <source>
        <dbReference type="PROSITE" id="PS50040"/>
    </source>
</evidence>
<dbReference type="SUPFAM" id="SSF47616">
    <property type="entry name" value="GST C-terminal domain-like"/>
    <property type="match status" value="1"/>
</dbReference>
<dbReference type="GO" id="GO:0003746">
    <property type="term" value="F:translation elongation factor activity"/>
    <property type="evidence" value="ECO:0007669"/>
    <property type="project" value="UniProtKB-UniRule"/>
</dbReference>
<dbReference type="InterPro" id="IPR050802">
    <property type="entry name" value="EF-GSTs"/>
</dbReference>
<dbReference type="PROSITE" id="PS50405">
    <property type="entry name" value="GST_CTER"/>
    <property type="match status" value="1"/>
</dbReference>
<dbReference type="EMBL" id="WIUZ02000008">
    <property type="protein sequence ID" value="KAF9784586.1"/>
    <property type="molecule type" value="Genomic_DNA"/>
</dbReference>
<keyword evidence="9" id="KW-1185">Reference proteome</keyword>
<dbReference type="Gene3D" id="3.40.30.10">
    <property type="entry name" value="Glutaredoxin"/>
    <property type="match status" value="1"/>
</dbReference>
<dbReference type="InterPro" id="IPR036433">
    <property type="entry name" value="EF1B_G_C_sf"/>
</dbReference>
<gene>
    <name evidence="8" type="ORF">BJ322DRAFT_1065143</name>
</gene>
<dbReference type="PANTHER" id="PTHR43986">
    <property type="entry name" value="ELONGATION FACTOR 1-GAMMA"/>
    <property type="match status" value="1"/>
</dbReference>
<dbReference type="GO" id="GO:0005737">
    <property type="term" value="C:cytoplasm"/>
    <property type="evidence" value="ECO:0007669"/>
    <property type="project" value="TreeGrafter"/>
</dbReference>
<dbReference type="FunFam" id="3.30.70.1010:FF:000001">
    <property type="entry name" value="Elongation factor 1-gamma 1"/>
    <property type="match status" value="1"/>
</dbReference>
<evidence type="ECO:0000259" key="6">
    <source>
        <dbReference type="PROSITE" id="PS50404"/>
    </source>
</evidence>
<dbReference type="CDD" id="cd03044">
    <property type="entry name" value="GST_N_EF1Bgamma"/>
    <property type="match status" value="1"/>
</dbReference>
<dbReference type="OrthoDB" id="249703at2759"/>
<dbReference type="InterPro" id="IPR040079">
    <property type="entry name" value="Glutathione_S-Trfase"/>
</dbReference>
<evidence type="ECO:0000256" key="2">
    <source>
        <dbReference type="ARBA" id="ARBA00022917"/>
    </source>
</evidence>
<comment type="caution">
    <text evidence="8">The sequence shown here is derived from an EMBL/GenBank/DDBJ whole genome shotgun (WGS) entry which is preliminary data.</text>
</comment>
<reference evidence="8" key="1">
    <citation type="journal article" date="2020" name="Nat. Commun.">
        <title>Large-scale genome sequencing of mycorrhizal fungi provides insights into the early evolution of symbiotic traits.</title>
        <authorList>
            <person name="Miyauchi S."/>
            <person name="Kiss E."/>
            <person name="Kuo A."/>
            <person name="Drula E."/>
            <person name="Kohler A."/>
            <person name="Sanchez-Garcia M."/>
            <person name="Morin E."/>
            <person name="Andreopoulos B."/>
            <person name="Barry K.W."/>
            <person name="Bonito G."/>
            <person name="Buee M."/>
            <person name="Carver A."/>
            <person name="Chen C."/>
            <person name="Cichocki N."/>
            <person name="Clum A."/>
            <person name="Culley D."/>
            <person name="Crous P.W."/>
            <person name="Fauchery L."/>
            <person name="Girlanda M."/>
            <person name="Hayes R.D."/>
            <person name="Keri Z."/>
            <person name="LaButti K."/>
            <person name="Lipzen A."/>
            <person name="Lombard V."/>
            <person name="Magnuson J."/>
            <person name="Maillard F."/>
            <person name="Murat C."/>
            <person name="Nolan M."/>
            <person name="Ohm R.A."/>
            <person name="Pangilinan J."/>
            <person name="Pereira M.F."/>
            <person name="Perotto S."/>
            <person name="Peter M."/>
            <person name="Pfister S."/>
            <person name="Riley R."/>
            <person name="Sitrit Y."/>
            <person name="Stielow J.B."/>
            <person name="Szollosi G."/>
            <person name="Zifcakova L."/>
            <person name="Stursova M."/>
            <person name="Spatafora J.W."/>
            <person name="Tedersoo L."/>
            <person name="Vaario L.M."/>
            <person name="Yamada A."/>
            <person name="Yan M."/>
            <person name="Wang P."/>
            <person name="Xu J."/>
            <person name="Bruns T."/>
            <person name="Baldrian P."/>
            <person name="Vilgalys R."/>
            <person name="Dunand C."/>
            <person name="Henrissat B."/>
            <person name="Grigoriev I.V."/>
            <person name="Hibbett D."/>
            <person name="Nagy L.G."/>
            <person name="Martin F.M."/>
        </authorList>
    </citation>
    <scope>NUCLEOTIDE SEQUENCE</scope>
    <source>
        <strain evidence="8">UH-Tt-Lm1</strain>
    </source>
</reference>
<accession>A0A9P6L6L4</accession>
<dbReference type="AlphaFoldDB" id="A0A9P6L6L4"/>
<keyword evidence="1 3" id="KW-0251">Elongation factor</keyword>
<feature type="region of interest" description="Disordered" evidence="4">
    <location>
        <begin position="221"/>
        <end position="278"/>
    </location>
</feature>
<dbReference type="Pfam" id="PF00647">
    <property type="entry name" value="EF1G"/>
    <property type="match status" value="1"/>
</dbReference>
<evidence type="ECO:0000256" key="1">
    <source>
        <dbReference type="ARBA" id="ARBA00022768"/>
    </source>
</evidence>
<evidence type="ECO:0000313" key="9">
    <source>
        <dbReference type="Proteomes" id="UP000736335"/>
    </source>
</evidence>
<organism evidence="8 9">
    <name type="scientific">Thelephora terrestris</name>
    <dbReference type="NCBI Taxonomy" id="56493"/>
    <lineage>
        <taxon>Eukaryota</taxon>
        <taxon>Fungi</taxon>
        <taxon>Dikarya</taxon>
        <taxon>Basidiomycota</taxon>
        <taxon>Agaricomycotina</taxon>
        <taxon>Agaricomycetes</taxon>
        <taxon>Thelephorales</taxon>
        <taxon>Thelephoraceae</taxon>
        <taxon>Thelephora</taxon>
    </lineage>
</organism>
<feature type="domain" description="GST N-terminal" evidence="6">
    <location>
        <begin position="3"/>
        <end position="85"/>
    </location>
</feature>
<feature type="compositionally biased region" description="Basic and acidic residues" evidence="4">
    <location>
        <begin position="224"/>
        <end position="252"/>
    </location>
</feature>
<reference evidence="8" key="2">
    <citation type="submission" date="2020-11" db="EMBL/GenBank/DDBJ databases">
        <authorList>
            <consortium name="DOE Joint Genome Institute"/>
            <person name="Kuo A."/>
            <person name="Miyauchi S."/>
            <person name="Kiss E."/>
            <person name="Drula E."/>
            <person name="Kohler A."/>
            <person name="Sanchez-Garcia M."/>
            <person name="Andreopoulos B."/>
            <person name="Barry K.W."/>
            <person name="Bonito G."/>
            <person name="Buee M."/>
            <person name="Carver A."/>
            <person name="Chen C."/>
            <person name="Cichocki N."/>
            <person name="Clum A."/>
            <person name="Culley D."/>
            <person name="Crous P.W."/>
            <person name="Fauchery L."/>
            <person name="Girlanda M."/>
            <person name="Hayes R."/>
            <person name="Keri Z."/>
            <person name="Labutti K."/>
            <person name="Lipzen A."/>
            <person name="Lombard V."/>
            <person name="Magnuson J."/>
            <person name="Maillard F."/>
            <person name="Morin E."/>
            <person name="Murat C."/>
            <person name="Nolan M."/>
            <person name="Ohm R."/>
            <person name="Pangilinan J."/>
            <person name="Pereira M."/>
            <person name="Perotto S."/>
            <person name="Peter M."/>
            <person name="Riley R."/>
            <person name="Sitrit Y."/>
            <person name="Stielow B."/>
            <person name="Szollosi G."/>
            <person name="Zifcakova L."/>
            <person name="Stursova M."/>
            <person name="Spatafora J.W."/>
            <person name="Tedersoo L."/>
            <person name="Vaario L.-M."/>
            <person name="Yamada A."/>
            <person name="Yan M."/>
            <person name="Wang P."/>
            <person name="Xu J."/>
            <person name="Bruns T."/>
            <person name="Baldrian P."/>
            <person name="Vilgalys R."/>
            <person name="Henrissat B."/>
            <person name="Grigoriev I.V."/>
            <person name="Hibbett D."/>
            <person name="Nagy L.G."/>
            <person name="Martin F.M."/>
        </authorList>
    </citation>
    <scope>NUCLEOTIDE SEQUENCE</scope>
    <source>
        <strain evidence="8">UH-Tt-Lm1</strain>
    </source>
</reference>
<dbReference type="GO" id="GO:0005634">
    <property type="term" value="C:nucleus"/>
    <property type="evidence" value="ECO:0007669"/>
    <property type="project" value="TreeGrafter"/>
</dbReference>
<evidence type="ECO:0000259" key="7">
    <source>
        <dbReference type="PROSITE" id="PS50405"/>
    </source>
</evidence>
<feature type="compositionally biased region" description="Acidic residues" evidence="4">
    <location>
        <begin position="253"/>
        <end position="262"/>
    </location>
</feature>
<feature type="domain" description="EF-1-gamma C-terminal" evidence="5">
    <location>
        <begin position="271"/>
        <end position="430"/>
    </location>
</feature>
<dbReference type="PANTHER" id="PTHR43986:SF1">
    <property type="entry name" value="ELONGATION FACTOR 1-GAMMA"/>
    <property type="match status" value="1"/>
</dbReference>
<feature type="domain" description="GST C-terminal" evidence="7">
    <location>
        <begin position="92"/>
        <end position="222"/>
    </location>
</feature>
<protein>
    <submittedName>
        <fullName evidence="8">Elongation factor 1-gamma</fullName>
    </submittedName>
</protein>
<dbReference type="PROSITE" id="PS50040">
    <property type="entry name" value="EF1G_C"/>
    <property type="match status" value="1"/>
</dbReference>
<dbReference type="SUPFAM" id="SSF52833">
    <property type="entry name" value="Thioredoxin-like"/>
    <property type="match status" value="1"/>
</dbReference>
<feature type="compositionally biased region" description="Basic and acidic residues" evidence="4">
    <location>
        <begin position="263"/>
        <end position="273"/>
    </location>
</feature>